<keyword evidence="3 6" id="KW-0812">Transmembrane</keyword>
<dbReference type="Pfam" id="PF02653">
    <property type="entry name" value="BPD_transp_2"/>
    <property type="match status" value="1"/>
</dbReference>
<dbReference type="PANTHER" id="PTHR30482:SF10">
    <property type="entry name" value="HIGH-AFFINITY BRANCHED-CHAIN AMINO ACID TRANSPORT PROTEIN BRAE"/>
    <property type="match status" value="1"/>
</dbReference>
<dbReference type="InterPro" id="IPR001851">
    <property type="entry name" value="ABC_transp_permease"/>
</dbReference>
<accession>A0A382DN29</accession>
<name>A0A382DN29_9ZZZZ</name>
<evidence type="ECO:0000256" key="5">
    <source>
        <dbReference type="ARBA" id="ARBA00023136"/>
    </source>
</evidence>
<evidence type="ECO:0000256" key="4">
    <source>
        <dbReference type="ARBA" id="ARBA00022989"/>
    </source>
</evidence>
<feature type="non-terminal residue" evidence="7">
    <location>
        <position position="122"/>
    </location>
</feature>
<feature type="transmembrane region" description="Helical" evidence="6">
    <location>
        <begin position="101"/>
        <end position="121"/>
    </location>
</feature>
<dbReference type="AlphaFoldDB" id="A0A382DN29"/>
<protein>
    <recommendedName>
        <fullName evidence="8">Branched-chain amino acid ABC transporter permease</fullName>
    </recommendedName>
</protein>
<evidence type="ECO:0008006" key="8">
    <source>
        <dbReference type="Google" id="ProtNLM"/>
    </source>
</evidence>
<gene>
    <name evidence="7" type="ORF">METZ01_LOCUS192734</name>
</gene>
<dbReference type="InterPro" id="IPR043428">
    <property type="entry name" value="LivM-like"/>
</dbReference>
<sequence>MFYREAGQFKTSYSNDQAIFPIVQDRWFIALVLVVAYVIVPAISSEYWFQAVFIPLFIFSLAAIGLNILTGYAGQLSLGTGAFMAVGGYATYKLTTAFPELNIIIVFLMAGFVSAFVGMLFG</sequence>
<dbReference type="EMBL" id="UINC01040259">
    <property type="protein sequence ID" value="SVB39880.1"/>
    <property type="molecule type" value="Genomic_DNA"/>
</dbReference>
<evidence type="ECO:0000256" key="6">
    <source>
        <dbReference type="SAM" id="Phobius"/>
    </source>
</evidence>
<evidence type="ECO:0000256" key="3">
    <source>
        <dbReference type="ARBA" id="ARBA00022692"/>
    </source>
</evidence>
<evidence type="ECO:0000256" key="2">
    <source>
        <dbReference type="ARBA" id="ARBA00022475"/>
    </source>
</evidence>
<keyword evidence="5 6" id="KW-0472">Membrane</keyword>
<keyword evidence="2" id="KW-1003">Cell membrane</keyword>
<proteinExistence type="predicted"/>
<dbReference type="PANTHER" id="PTHR30482">
    <property type="entry name" value="HIGH-AFFINITY BRANCHED-CHAIN AMINO ACID TRANSPORT SYSTEM PERMEASE"/>
    <property type="match status" value="1"/>
</dbReference>
<evidence type="ECO:0000256" key="1">
    <source>
        <dbReference type="ARBA" id="ARBA00004651"/>
    </source>
</evidence>
<comment type="subcellular location">
    <subcellularLocation>
        <location evidence="1">Cell membrane</location>
        <topology evidence="1">Multi-pass membrane protein</topology>
    </subcellularLocation>
</comment>
<dbReference type="GO" id="GO:0015658">
    <property type="term" value="F:branched-chain amino acid transmembrane transporter activity"/>
    <property type="evidence" value="ECO:0007669"/>
    <property type="project" value="InterPro"/>
</dbReference>
<feature type="transmembrane region" description="Helical" evidence="6">
    <location>
        <begin position="49"/>
        <end position="69"/>
    </location>
</feature>
<dbReference type="GO" id="GO:0005886">
    <property type="term" value="C:plasma membrane"/>
    <property type="evidence" value="ECO:0007669"/>
    <property type="project" value="UniProtKB-SubCell"/>
</dbReference>
<evidence type="ECO:0000313" key="7">
    <source>
        <dbReference type="EMBL" id="SVB39880.1"/>
    </source>
</evidence>
<organism evidence="7">
    <name type="scientific">marine metagenome</name>
    <dbReference type="NCBI Taxonomy" id="408172"/>
    <lineage>
        <taxon>unclassified sequences</taxon>
        <taxon>metagenomes</taxon>
        <taxon>ecological metagenomes</taxon>
    </lineage>
</organism>
<feature type="transmembrane region" description="Helical" evidence="6">
    <location>
        <begin position="27"/>
        <end position="43"/>
    </location>
</feature>
<reference evidence="7" key="1">
    <citation type="submission" date="2018-05" db="EMBL/GenBank/DDBJ databases">
        <authorList>
            <person name="Lanie J.A."/>
            <person name="Ng W.-L."/>
            <person name="Kazmierczak K.M."/>
            <person name="Andrzejewski T.M."/>
            <person name="Davidsen T.M."/>
            <person name="Wayne K.J."/>
            <person name="Tettelin H."/>
            <person name="Glass J.I."/>
            <person name="Rusch D."/>
            <person name="Podicherti R."/>
            <person name="Tsui H.-C.T."/>
            <person name="Winkler M.E."/>
        </authorList>
    </citation>
    <scope>NUCLEOTIDE SEQUENCE</scope>
</reference>
<keyword evidence="4 6" id="KW-1133">Transmembrane helix</keyword>
<feature type="transmembrane region" description="Helical" evidence="6">
    <location>
        <begin position="76"/>
        <end position="95"/>
    </location>
</feature>